<keyword evidence="5" id="KW-1133">Transmembrane helix</keyword>
<evidence type="ECO:0000256" key="5">
    <source>
        <dbReference type="ARBA" id="ARBA00022989"/>
    </source>
</evidence>
<dbReference type="GO" id="GO:0005886">
    <property type="term" value="C:plasma membrane"/>
    <property type="evidence" value="ECO:0007669"/>
    <property type="project" value="TreeGrafter"/>
</dbReference>
<accession>A0A643FM43</accession>
<dbReference type="EMBL" id="CP062804">
    <property type="protein sequence ID" value="QOT79463.1"/>
    <property type="molecule type" value="Genomic_DNA"/>
</dbReference>
<proteinExistence type="inferred from homology"/>
<organism evidence="8 9">
    <name type="scientific">Cupriavidus basilensis</name>
    <dbReference type="NCBI Taxonomy" id="68895"/>
    <lineage>
        <taxon>Bacteria</taxon>
        <taxon>Pseudomonadati</taxon>
        <taxon>Pseudomonadota</taxon>
        <taxon>Betaproteobacteria</taxon>
        <taxon>Burkholderiales</taxon>
        <taxon>Burkholderiaceae</taxon>
        <taxon>Cupriavidus</taxon>
    </lineage>
</organism>
<dbReference type="GO" id="GO:0022857">
    <property type="term" value="F:transmembrane transporter activity"/>
    <property type="evidence" value="ECO:0007669"/>
    <property type="project" value="InterPro"/>
</dbReference>
<dbReference type="RefSeq" id="WP_150991057.1">
    <property type="nucleotide sequence ID" value="NZ_CP062804.1"/>
</dbReference>
<evidence type="ECO:0000313" key="9">
    <source>
        <dbReference type="Proteomes" id="UP000397656"/>
    </source>
</evidence>
<dbReference type="AlphaFoldDB" id="A0A643FM43"/>
<keyword evidence="4" id="KW-0812">Transmembrane</keyword>
<keyword evidence="6" id="KW-0472">Membrane</keyword>
<keyword evidence="3" id="KW-0813">Transport</keyword>
<dbReference type="Gene3D" id="1.20.1730.10">
    <property type="entry name" value="Sodium/glucose cotransporter"/>
    <property type="match status" value="1"/>
</dbReference>
<dbReference type="CDD" id="cd10322">
    <property type="entry name" value="SLC5sbd"/>
    <property type="match status" value="1"/>
</dbReference>
<dbReference type="InterPro" id="IPR050277">
    <property type="entry name" value="Sodium:Solute_Symporter"/>
</dbReference>
<dbReference type="PANTHER" id="PTHR48086">
    <property type="entry name" value="SODIUM/PROLINE SYMPORTER-RELATED"/>
    <property type="match status" value="1"/>
</dbReference>
<dbReference type="InterPro" id="IPR001734">
    <property type="entry name" value="Na/solute_symporter"/>
</dbReference>
<dbReference type="PROSITE" id="PS50283">
    <property type="entry name" value="NA_SOLUT_SYMP_3"/>
    <property type="match status" value="1"/>
</dbReference>
<evidence type="ECO:0000256" key="1">
    <source>
        <dbReference type="ARBA" id="ARBA00004141"/>
    </source>
</evidence>
<dbReference type="Pfam" id="PF00474">
    <property type="entry name" value="SSF"/>
    <property type="match status" value="1"/>
</dbReference>
<dbReference type="Proteomes" id="UP000397656">
    <property type="component" value="Chromosome 2"/>
</dbReference>
<evidence type="ECO:0000256" key="6">
    <source>
        <dbReference type="ARBA" id="ARBA00023136"/>
    </source>
</evidence>
<dbReference type="PANTHER" id="PTHR48086:SF7">
    <property type="entry name" value="SODIUM-SOLUTE SYMPORTER-RELATED"/>
    <property type="match status" value="1"/>
</dbReference>
<comment type="similarity">
    <text evidence="2 7">Belongs to the sodium:solute symporter (SSF) (TC 2.A.21) family.</text>
</comment>
<protein>
    <submittedName>
        <fullName evidence="8">Sodium:solute symporter family protein</fullName>
    </submittedName>
</protein>
<dbReference type="InterPro" id="IPR038377">
    <property type="entry name" value="Na/Glc_symporter_sf"/>
</dbReference>
<evidence type="ECO:0000256" key="2">
    <source>
        <dbReference type="ARBA" id="ARBA00006434"/>
    </source>
</evidence>
<evidence type="ECO:0000256" key="7">
    <source>
        <dbReference type="RuleBase" id="RU362091"/>
    </source>
</evidence>
<comment type="subcellular location">
    <subcellularLocation>
        <location evidence="1">Membrane</location>
        <topology evidence="1">Multi-pass membrane protein</topology>
    </subcellularLocation>
</comment>
<sequence length="468" mass="50533">MEIFNFKDTAIIVAMVVVYIVFTTWLTVRSRSKTSSEFMVGSRAMPTVVVGVLLMSEFIGAKSTVGTAQAAFESGMAASWAVLSAAIGFPLFGYFLASKLYNSGEFTISGAISKRYGRSTQVVVSLIMIYALLLVNVGNYVSGAAAISTVLKINLPTAALVTAFVSTFYFAFGGMKSVAYVSILHSGIKYIGVLIVTAVALHLAKGFAPMQQALPSFYFTWDGHVGASTIVAWIIGNVGAIFSTQYIIQAISSTRSADAARRSTYVAAALCIPISFALGIIGLAARYLHPDLDSLYALPVFLQSMNVWLAGFVTVSLVASIFIGVSTVALAISSLVVRDFYVPYFKPTPEKEFRATRVLSLFIGFLPLIFVFFAPGLLHLSFFTRALRLSISIVAVIGFYLPFFNGNRGATLGLLGAAVTTTAWYLMGDPYGIDNMYVALVTPAVVIFIEKLFHWRETKEPDGYGRST</sequence>
<evidence type="ECO:0000256" key="3">
    <source>
        <dbReference type="ARBA" id="ARBA00022448"/>
    </source>
</evidence>
<gene>
    <name evidence="8" type="ORF">F7R26_032620</name>
</gene>
<evidence type="ECO:0000256" key="4">
    <source>
        <dbReference type="ARBA" id="ARBA00022692"/>
    </source>
</evidence>
<reference evidence="8 9" key="1">
    <citation type="submission" date="2020-10" db="EMBL/GenBank/DDBJ databases">
        <title>Complete genome sequence of Cupriavidus basilensis CCUG 49340T.</title>
        <authorList>
            <person name="Salva-Serra F."/>
            <person name="Donoso R.A."/>
            <person name="Cho K.H."/>
            <person name="Yoo J.A."/>
            <person name="Lee K."/>
            <person name="Yoon S.-H."/>
            <person name="Perez-Pantoja D."/>
            <person name="Moore E.R.B."/>
        </authorList>
    </citation>
    <scope>NUCLEOTIDE SEQUENCE [LARGE SCALE GENOMIC DNA]</scope>
    <source>
        <strain evidence="9">CCUG 49340</strain>
    </source>
</reference>
<dbReference type="GeneID" id="98405712"/>
<evidence type="ECO:0000313" key="8">
    <source>
        <dbReference type="EMBL" id="QOT79463.1"/>
    </source>
</evidence>
<name>A0A643FM43_9BURK</name>